<comment type="catalytic activity">
    <reaction evidence="15">
        <text>an N(4)-(oligosaccharide-(1-&gt;3)-[oligosaccharide-(1-&gt;6)]-beta-D-Man-(1-&gt;4)-beta-D-GlcNAc-(1-&gt;4)-alpha-D-GlcNAc)-L-asparaginyl-[protein] + H2O = an oligosaccharide-(1-&gt;3)-[oligosaccharide-(1-&gt;6)]-beta-D-Man-(1-&gt;4)-D-GlcNAc + N(4)-(N-acetyl-beta-D-glucosaminyl)-L-asparaginyl-[protein]</text>
        <dbReference type="Rhea" id="RHEA:73067"/>
        <dbReference type="Rhea" id="RHEA-COMP:12603"/>
        <dbReference type="Rhea" id="RHEA-COMP:18176"/>
        <dbReference type="ChEBI" id="CHEBI:15377"/>
        <dbReference type="ChEBI" id="CHEBI:132248"/>
        <dbReference type="ChEBI" id="CHEBI:192714"/>
        <dbReference type="ChEBI" id="CHEBI:192715"/>
        <dbReference type="EC" id="3.2.1.96"/>
    </reaction>
</comment>
<dbReference type="GO" id="GO:0004040">
    <property type="term" value="F:amidase activity"/>
    <property type="evidence" value="ECO:0007669"/>
    <property type="project" value="InterPro"/>
</dbReference>
<dbReference type="GO" id="GO:0005576">
    <property type="term" value="C:extracellular region"/>
    <property type="evidence" value="ECO:0007669"/>
    <property type="project" value="UniProtKB-SubCell"/>
</dbReference>
<dbReference type="GO" id="GO:0008745">
    <property type="term" value="F:N-acetylmuramoyl-L-alanine amidase activity"/>
    <property type="evidence" value="ECO:0007669"/>
    <property type="project" value="UniProtKB-EC"/>
</dbReference>
<feature type="domain" description="GW" evidence="18">
    <location>
        <begin position="1007"/>
        <end position="1080"/>
    </location>
</feature>
<dbReference type="Gene3D" id="3.40.80.10">
    <property type="entry name" value="Peptidoglycan recognition protein-like"/>
    <property type="match status" value="1"/>
</dbReference>
<feature type="domain" description="GW" evidence="18">
    <location>
        <begin position="913"/>
        <end position="989"/>
    </location>
</feature>
<dbReference type="EMBL" id="LUGM01000002">
    <property type="protein sequence ID" value="KYH14851.1"/>
    <property type="molecule type" value="Genomic_DNA"/>
</dbReference>
<feature type="compositionally biased region" description="Polar residues" evidence="16">
    <location>
        <begin position="145"/>
        <end position="157"/>
    </location>
</feature>
<keyword evidence="13" id="KW-0511">Multifunctional enzyme</keyword>
<reference evidence="19 20" key="1">
    <citation type="submission" date="2016-02" db="EMBL/GenBank/DDBJ databases">
        <title>Draft genome sequence of hydrocarbon degrading Staphylococcus saprophyticus Strain CNV2, isolated from crude-oil contaminated soil from Noonmati Oil Refinery, Guwahati, Assam, India.</title>
        <authorList>
            <person name="Mukherjee A."/>
            <person name="Chettri B."/>
            <person name="Langpoklakpam J."/>
            <person name="Singh A.K."/>
            <person name="Chattopadhyay D.J."/>
        </authorList>
    </citation>
    <scope>NUCLEOTIDE SEQUENCE [LARGE SCALE GENOMIC DNA]</scope>
    <source>
        <strain evidence="19 20">CNV2</strain>
    </source>
</reference>
<evidence type="ECO:0000256" key="1">
    <source>
        <dbReference type="ARBA" id="ARBA00001561"/>
    </source>
</evidence>
<dbReference type="SMART" id="SM00644">
    <property type="entry name" value="Ami_2"/>
    <property type="match status" value="1"/>
</dbReference>
<evidence type="ECO:0000256" key="17">
    <source>
        <dbReference type="SAM" id="SignalP"/>
    </source>
</evidence>
<evidence type="ECO:0000256" key="15">
    <source>
        <dbReference type="ARBA" id="ARBA00034414"/>
    </source>
</evidence>
<keyword evidence="14" id="KW-0961">Cell wall biogenesis/degradation</keyword>
<dbReference type="SMR" id="A0A151A5Z2"/>
<evidence type="ECO:0000256" key="14">
    <source>
        <dbReference type="ARBA" id="ARBA00023316"/>
    </source>
</evidence>
<dbReference type="Proteomes" id="UP000075418">
    <property type="component" value="Unassembled WGS sequence"/>
</dbReference>
<dbReference type="GO" id="GO:0071555">
    <property type="term" value="P:cell wall organization"/>
    <property type="evidence" value="ECO:0007669"/>
    <property type="project" value="UniProtKB-KW"/>
</dbReference>
<evidence type="ECO:0000256" key="11">
    <source>
        <dbReference type="ARBA" id="ARBA00022737"/>
    </source>
</evidence>
<feature type="compositionally biased region" description="Low complexity" evidence="16">
    <location>
        <begin position="118"/>
        <end position="130"/>
    </location>
</feature>
<keyword evidence="11" id="KW-0677">Repeat</keyword>
<feature type="compositionally biased region" description="Polar residues" evidence="16">
    <location>
        <begin position="207"/>
        <end position="266"/>
    </location>
</feature>
<evidence type="ECO:0000256" key="6">
    <source>
        <dbReference type="ARBA" id="ARBA00011901"/>
    </source>
</evidence>
<feature type="compositionally biased region" description="Low complexity" evidence="16">
    <location>
        <begin position="618"/>
        <end position="646"/>
    </location>
</feature>
<dbReference type="InterPro" id="IPR002502">
    <property type="entry name" value="Amidase_domain"/>
</dbReference>
<dbReference type="Pfam" id="PF13457">
    <property type="entry name" value="GW"/>
    <property type="match status" value="5"/>
</dbReference>
<feature type="compositionally biased region" description="Polar residues" evidence="16">
    <location>
        <begin position="648"/>
        <end position="660"/>
    </location>
</feature>
<comment type="subunit">
    <text evidence="5">Oligomer; forms a ring structure at the cell surface which is important for efficient partitioning of daughter cells after cell division.</text>
</comment>
<feature type="chain" id="PRO_5007577666" description="Bifunctional autolysin" evidence="17">
    <location>
        <begin position="30"/>
        <end position="1319"/>
    </location>
</feature>
<comment type="catalytic activity">
    <reaction evidence="1">
        <text>Hydrolyzes the link between N-acetylmuramoyl residues and L-amino acid residues in certain cell-wall glycopeptides.</text>
        <dbReference type="EC" id="3.5.1.28"/>
    </reaction>
</comment>
<dbReference type="RefSeq" id="WP_061855007.1">
    <property type="nucleotide sequence ID" value="NZ_LUGM01000002.1"/>
</dbReference>
<evidence type="ECO:0000256" key="7">
    <source>
        <dbReference type="ARBA" id="ARBA00012566"/>
    </source>
</evidence>
<evidence type="ECO:0000256" key="13">
    <source>
        <dbReference type="ARBA" id="ARBA00023268"/>
    </source>
</evidence>
<proteinExistence type="inferred from homology"/>
<feature type="region of interest" description="Disordered" evidence="16">
    <location>
        <begin position="618"/>
        <end position="660"/>
    </location>
</feature>
<feature type="compositionally biased region" description="Basic and acidic residues" evidence="16">
    <location>
        <begin position="47"/>
        <end position="59"/>
    </location>
</feature>
<keyword evidence="10 17" id="KW-0732">Signal</keyword>
<feature type="domain" description="GW" evidence="18">
    <location>
        <begin position="837"/>
        <end position="912"/>
    </location>
</feature>
<dbReference type="SUPFAM" id="SSF55846">
    <property type="entry name" value="N-acetylmuramoyl-L-alanine amidase-like"/>
    <property type="match status" value="1"/>
</dbReference>
<feature type="compositionally biased region" description="Polar residues" evidence="16">
    <location>
        <begin position="103"/>
        <end position="117"/>
    </location>
</feature>
<dbReference type="EC" id="3.5.1.28" evidence="6"/>
<dbReference type="GO" id="GO:0009253">
    <property type="term" value="P:peptidoglycan catabolic process"/>
    <property type="evidence" value="ECO:0007669"/>
    <property type="project" value="InterPro"/>
</dbReference>
<evidence type="ECO:0000256" key="12">
    <source>
        <dbReference type="ARBA" id="ARBA00022801"/>
    </source>
</evidence>
<evidence type="ECO:0000259" key="18">
    <source>
        <dbReference type="PROSITE" id="PS51780"/>
    </source>
</evidence>
<feature type="compositionally biased region" description="Polar residues" evidence="16">
    <location>
        <begin position="60"/>
        <end position="73"/>
    </location>
</feature>
<evidence type="ECO:0000256" key="3">
    <source>
        <dbReference type="ARBA" id="ARBA00006088"/>
    </source>
</evidence>
<feature type="compositionally biased region" description="Basic and acidic residues" evidence="16">
    <location>
        <begin position="158"/>
        <end position="167"/>
    </location>
</feature>
<dbReference type="InterPro" id="IPR025987">
    <property type="entry name" value="GW_dom"/>
</dbReference>
<feature type="compositionally biased region" description="Polar residues" evidence="16">
    <location>
        <begin position="35"/>
        <end position="44"/>
    </location>
</feature>
<evidence type="ECO:0000256" key="8">
    <source>
        <dbReference type="ARBA" id="ARBA00016987"/>
    </source>
</evidence>
<name>A0A151A5Z2_9STAP</name>
<dbReference type="Pfam" id="PF01832">
    <property type="entry name" value="Glucosaminidase"/>
    <property type="match status" value="1"/>
</dbReference>
<protein>
    <recommendedName>
        <fullName evidence="8">Bifunctional autolysin</fullName>
        <ecNumber evidence="7">3.2.1.96</ecNumber>
        <ecNumber evidence="6">3.5.1.28</ecNumber>
    </recommendedName>
</protein>
<evidence type="ECO:0000256" key="5">
    <source>
        <dbReference type="ARBA" id="ARBA00011697"/>
    </source>
</evidence>
<evidence type="ECO:0000256" key="10">
    <source>
        <dbReference type="ARBA" id="ARBA00022729"/>
    </source>
</evidence>
<comment type="similarity">
    <text evidence="4">In the C-terminal section; belongs to the glycosyl hydrolase 73 family.</text>
</comment>
<evidence type="ECO:0000256" key="4">
    <source>
        <dbReference type="ARBA" id="ARBA00007974"/>
    </source>
</evidence>
<dbReference type="InterPro" id="IPR038200">
    <property type="entry name" value="GW_dom_sf"/>
</dbReference>
<evidence type="ECO:0000256" key="2">
    <source>
        <dbReference type="ARBA" id="ARBA00004613"/>
    </source>
</evidence>
<comment type="subcellular location">
    <subcellularLocation>
        <location evidence="2">Secreted</location>
    </subcellularLocation>
</comment>
<dbReference type="EC" id="3.2.1.96" evidence="7"/>
<feature type="signal peptide" evidence="17">
    <location>
        <begin position="1"/>
        <end position="29"/>
    </location>
</feature>
<dbReference type="InterPro" id="IPR002901">
    <property type="entry name" value="MGlyc_endo_b_GlcNAc-like_dom"/>
</dbReference>
<dbReference type="InterPro" id="IPR036505">
    <property type="entry name" value="Amidase/PGRP_sf"/>
</dbReference>
<feature type="compositionally biased region" description="Polar residues" evidence="16">
    <location>
        <begin position="168"/>
        <end position="177"/>
    </location>
</feature>
<keyword evidence="9" id="KW-0964">Secreted</keyword>
<feature type="compositionally biased region" description="Polar residues" evidence="16">
    <location>
        <begin position="275"/>
        <end position="298"/>
    </location>
</feature>
<dbReference type="SUPFAM" id="SSF82057">
    <property type="entry name" value="Prokaryotic SH3-related domain"/>
    <property type="match status" value="1"/>
</dbReference>
<keyword evidence="12" id="KW-0378">Hydrolase</keyword>
<evidence type="ECO:0000313" key="20">
    <source>
        <dbReference type="Proteomes" id="UP000075418"/>
    </source>
</evidence>
<evidence type="ECO:0000256" key="9">
    <source>
        <dbReference type="ARBA" id="ARBA00022525"/>
    </source>
</evidence>
<comment type="similarity">
    <text evidence="3">In the N-terminal section; belongs to the N-acetylmuramoyl-L-alanine amidase 2 family.</text>
</comment>
<feature type="compositionally biased region" description="Low complexity" evidence="16">
    <location>
        <begin position="338"/>
        <end position="364"/>
    </location>
</feature>
<dbReference type="Pfam" id="PF01510">
    <property type="entry name" value="Amidase_2"/>
    <property type="match status" value="1"/>
</dbReference>
<dbReference type="Gene3D" id="2.30.30.170">
    <property type="match status" value="5"/>
</dbReference>
<organism evidence="19 20">
    <name type="scientific">Staphylococcus kloosii</name>
    <dbReference type="NCBI Taxonomy" id="29384"/>
    <lineage>
        <taxon>Bacteria</taxon>
        <taxon>Bacillati</taxon>
        <taxon>Bacillota</taxon>
        <taxon>Bacilli</taxon>
        <taxon>Bacillales</taxon>
        <taxon>Staphylococcaceae</taxon>
        <taxon>Staphylococcus</taxon>
    </lineage>
</organism>
<gene>
    <name evidence="19" type="ORF">A0131_08680</name>
</gene>
<evidence type="ECO:0000313" key="19">
    <source>
        <dbReference type="EMBL" id="KYH14851.1"/>
    </source>
</evidence>
<dbReference type="PROSITE" id="PS51780">
    <property type="entry name" value="GW"/>
    <property type="match status" value="5"/>
</dbReference>
<comment type="caution">
    <text evidence="19">The sequence shown here is derived from an EMBL/GenBank/DDBJ whole genome shotgun (WGS) entry which is preliminary data.</text>
</comment>
<feature type="domain" description="GW" evidence="18">
    <location>
        <begin position="649"/>
        <end position="723"/>
    </location>
</feature>
<accession>A0A151A5Z2</accession>
<dbReference type="GO" id="GO:0033925">
    <property type="term" value="F:mannosyl-glycoprotein endo-beta-N-acetylglucosaminidase activity"/>
    <property type="evidence" value="ECO:0007669"/>
    <property type="project" value="UniProtKB-EC"/>
</dbReference>
<sequence length="1319" mass="143539">MPKKFNYKAPSIIALTLAGTALTTHHAHASEKTQDQTPNKNVLNDDNALKESEQIKSDVSKPTTNVSGTQAYQDPTVIKAQDESNNQNYDASLDNLHNDSTNDENSNTQSPSEQTQVDSTSNTEQESNTTDEAKVSATEDEAVQTKEQTTDIKGTTQQKDEDTDKAVETSNNDNPETFAQDESDTKDSADFNVQNYNVEDNDADTPQFVQNNTSDDQSSNVKLTDTNDNDITQSNTNKVNKDQQSTATKVDNSVQKPAAQQATTNSDDSKANAVTPVSSTKSVNSIQKPEAQQTTANIEDSKAKAATPVASTKSVDTVKKPAAQQNTTKVEDSKTKTAAPVAAAQLKAASTSTTQKATTTSSKSEASDQKATTSNGATAFRMAVATPKLRTVAATNTAQKATVKKEAATKATTSLPKYTPQVKSSINDYIRSKNYTVPKYEEDIASYLPKYSYRNGKPEGIVMHDTANDNSTIQGEVNYMKNNYNSAFVHAYVDGNRVIETANTDYLAWGAGPAANDRFIHVELVHTHTADDFARSINNYADYAATNLLYYGLKPDSAEYDGQGTVWTHRAVSNYLGGTDHSDPHGYLQSHGYTYDELYDLINEKYLIKTGKVAAWGTKSSGSTSGNTGGSTKPSGGSTGTTTPTGKLTVSNLTNTQGNVKTTNSGLYTSVYDTTGKKNSTINGKTYQLTKKATLGSKSFYLITDNKTNLGWMQTGDITVKKPAASTSSKLTVTALKNTQGTVKTTNHGVYTTVYDKAGVKNSNINGKTYQLSKKATLGSKSFYLITDSKSKTNLGWLQTGDITVKAATTAKTKAAVAPKPAAKPKTEATTKATTNQTLNVSKIGQTKPSKLGIKASVYDKTAKDGSKFAGKTFNVTKQRKQGNTTYVLIQNSTNGTPIGWVDTKHINTRNLSKAAAKKGEYVVKSTNSGLYAIPWGTKSQIIEPSKNLNNKAFTSSKSVFVDKDEYVYGTVNNKTGWIALKDLGVKAKTPVVKKPTTKAQPVDYTKAKKQNFDYVVYNKTGYFYNSPTAKTAGSLNQYYSTIFASYEKLVINGVTWYHGTLENGKKVWIKESDLRKELVKYISTGQTLDQAAAKQYNLSFKPQVQRVPGKWQNATLSEIKNAMNTAVLSKDSTQKYQFLRLDKSQDLSTENLNKLLQGKGILEGQGAAFKEAAKTYNINEVYLISHALLETGNGTSTLANGGDVINNKVNTKATTKYYNMFGIGAYDSDAVRQGFIRAKQEGWNTVRKAIIGGAKFIANSYIHQGQNTLYKMRWNPTNPGTHQYATDVNWAKHNATRIKGFYDSMGQVGKFFDVNTYI</sequence>
<feature type="region of interest" description="Disordered" evidence="16">
    <location>
        <begin position="24"/>
        <end position="374"/>
    </location>
</feature>
<dbReference type="CDD" id="cd06583">
    <property type="entry name" value="PGRP"/>
    <property type="match status" value="1"/>
</dbReference>
<feature type="domain" description="GW" evidence="18">
    <location>
        <begin position="732"/>
        <end position="808"/>
    </location>
</feature>
<dbReference type="SMART" id="SM00047">
    <property type="entry name" value="LYZ2"/>
    <property type="match status" value="1"/>
</dbReference>
<evidence type="ECO:0000256" key="16">
    <source>
        <dbReference type="SAM" id="MobiDB-lite"/>
    </source>
</evidence>